<keyword evidence="2" id="KW-0450">Lipoyl</keyword>
<dbReference type="GO" id="GO:0005739">
    <property type="term" value="C:mitochondrion"/>
    <property type="evidence" value="ECO:0007669"/>
    <property type="project" value="TreeGrafter"/>
</dbReference>
<evidence type="ECO:0000256" key="3">
    <source>
        <dbReference type="ARBA" id="ARBA00022946"/>
    </source>
</evidence>
<evidence type="ECO:0000313" key="6">
    <source>
        <dbReference type="Proteomes" id="UP000030745"/>
    </source>
</evidence>
<dbReference type="STRING" id="695850.A0A067CXM2"/>
<proteinExistence type="inferred from homology"/>
<dbReference type="GO" id="GO:0004149">
    <property type="term" value="F:dihydrolipoyllysine-residue succinyltransferase activity"/>
    <property type="evidence" value="ECO:0007669"/>
    <property type="project" value="TreeGrafter"/>
</dbReference>
<evidence type="ECO:0000313" key="5">
    <source>
        <dbReference type="EMBL" id="KDO31256.1"/>
    </source>
</evidence>
<dbReference type="GO" id="GO:0006099">
    <property type="term" value="P:tricarboxylic acid cycle"/>
    <property type="evidence" value="ECO:0007669"/>
    <property type="project" value="TreeGrafter"/>
</dbReference>
<sequence length="205" mass="21703">MRLPNLHGVVRRVAGLGLGSTRAYITTIDIPIPSMGPSIRHGLVLKWAKQVGDAVAADDVVAVFETDKVTVDLRAPQAGVIAKHLVETNVRVPIGSPLFRLTQGLPHSTTYEVRTAGLTVPVPHLGETVADATIVEWVKYEGDRVLADEVVLVLETDKVSVDVCAPVAGVVRRALANVNDVVHVGGPLFVLVPEVSTSDESDASA</sequence>
<dbReference type="InterPro" id="IPR050537">
    <property type="entry name" value="2-oxoacid_dehydrogenase"/>
</dbReference>
<dbReference type="AlphaFoldDB" id="A0A067CXM2"/>
<dbReference type="Gene3D" id="2.40.50.100">
    <property type="match status" value="2"/>
</dbReference>
<dbReference type="PANTHER" id="PTHR43416:SF5">
    <property type="entry name" value="DIHYDROLIPOYLLYSINE-RESIDUE SUCCINYLTRANSFERASE COMPONENT OF 2-OXOGLUTARATE DEHYDROGENASE COMPLEX, MITOCHONDRIAL"/>
    <property type="match status" value="1"/>
</dbReference>
<dbReference type="EMBL" id="KK583198">
    <property type="protein sequence ID" value="KDO31256.1"/>
    <property type="molecule type" value="Genomic_DNA"/>
</dbReference>
<gene>
    <name evidence="5" type="ORF">SPRG_03872</name>
</gene>
<dbReference type="CDD" id="cd06849">
    <property type="entry name" value="lipoyl_domain"/>
    <property type="match status" value="2"/>
</dbReference>
<evidence type="ECO:0000259" key="4">
    <source>
        <dbReference type="PROSITE" id="PS50968"/>
    </source>
</evidence>
<dbReference type="Proteomes" id="UP000030745">
    <property type="component" value="Unassembled WGS sequence"/>
</dbReference>
<name>A0A067CXM2_SAPPC</name>
<accession>A0A067CXM2</accession>
<keyword evidence="3" id="KW-0809">Transit peptide</keyword>
<organism evidence="5 6">
    <name type="scientific">Saprolegnia parasitica (strain CBS 223.65)</name>
    <dbReference type="NCBI Taxonomy" id="695850"/>
    <lineage>
        <taxon>Eukaryota</taxon>
        <taxon>Sar</taxon>
        <taxon>Stramenopiles</taxon>
        <taxon>Oomycota</taxon>
        <taxon>Saprolegniomycetes</taxon>
        <taxon>Saprolegniales</taxon>
        <taxon>Saprolegniaceae</taxon>
        <taxon>Saprolegnia</taxon>
    </lineage>
</organism>
<dbReference type="GeneID" id="24126350"/>
<dbReference type="PROSITE" id="PS00189">
    <property type="entry name" value="LIPOYL"/>
    <property type="match status" value="1"/>
</dbReference>
<reference evidence="5 6" key="1">
    <citation type="journal article" date="2013" name="PLoS Genet.">
        <title>Distinctive expansion of potential virulence genes in the genome of the oomycete fish pathogen Saprolegnia parasitica.</title>
        <authorList>
            <person name="Jiang R.H."/>
            <person name="de Bruijn I."/>
            <person name="Haas B.J."/>
            <person name="Belmonte R."/>
            <person name="Lobach L."/>
            <person name="Christie J."/>
            <person name="van den Ackerveken G."/>
            <person name="Bottin A."/>
            <person name="Bulone V."/>
            <person name="Diaz-Moreno S.M."/>
            <person name="Dumas B."/>
            <person name="Fan L."/>
            <person name="Gaulin E."/>
            <person name="Govers F."/>
            <person name="Grenville-Briggs L.J."/>
            <person name="Horner N.R."/>
            <person name="Levin J.Z."/>
            <person name="Mammella M."/>
            <person name="Meijer H.J."/>
            <person name="Morris P."/>
            <person name="Nusbaum C."/>
            <person name="Oome S."/>
            <person name="Phillips A.J."/>
            <person name="van Rooyen D."/>
            <person name="Rzeszutek E."/>
            <person name="Saraiva M."/>
            <person name="Secombes C.J."/>
            <person name="Seidl M.F."/>
            <person name="Snel B."/>
            <person name="Stassen J.H."/>
            <person name="Sykes S."/>
            <person name="Tripathy S."/>
            <person name="van den Berg H."/>
            <person name="Vega-Arreguin J.C."/>
            <person name="Wawra S."/>
            <person name="Young S.K."/>
            <person name="Zeng Q."/>
            <person name="Dieguez-Uribeondo J."/>
            <person name="Russ C."/>
            <person name="Tyler B.M."/>
            <person name="van West P."/>
        </authorList>
    </citation>
    <scope>NUCLEOTIDE SEQUENCE [LARGE SCALE GENOMIC DNA]</scope>
    <source>
        <strain evidence="5 6">CBS 223.65</strain>
    </source>
</reference>
<dbReference type="OrthoDB" id="5391403at2759"/>
<dbReference type="SUPFAM" id="SSF51230">
    <property type="entry name" value="Single hybrid motif"/>
    <property type="match status" value="2"/>
</dbReference>
<dbReference type="InterPro" id="IPR000089">
    <property type="entry name" value="Biotin_lipoyl"/>
</dbReference>
<dbReference type="PROSITE" id="PS50968">
    <property type="entry name" value="BIOTINYL_LIPOYL"/>
    <property type="match status" value="2"/>
</dbReference>
<comment type="similarity">
    <text evidence="1">Belongs to the 2-oxoacid dehydrogenase family.</text>
</comment>
<dbReference type="InterPro" id="IPR003016">
    <property type="entry name" value="2-oxoA_DH_lipoyl-BS"/>
</dbReference>
<feature type="domain" description="Lipoyl-binding" evidence="4">
    <location>
        <begin position="117"/>
        <end position="192"/>
    </location>
</feature>
<dbReference type="RefSeq" id="XP_012197857.1">
    <property type="nucleotide sequence ID" value="XM_012342467.1"/>
</dbReference>
<dbReference type="Pfam" id="PF00364">
    <property type="entry name" value="Biotin_lipoyl"/>
    <property type="match status" value="2"/>
</dbReference>
<dbReference type="VEuPathDB" id="FungiDB:SPRG_03872"/>
<protein>
    <recommendedName>
        <fullName evidence="4">Lipoyl-binding domain-containing protein</fullName>
    </recommendedName>
</protein>
<dbReference type="InterPro" id="IPR011053">
    <property type="entry name" value="Single_hybrid_motif"/>
</dbReference>
<keyword evidence="6" id="KW-1185">Reference proteome</keyword>
<dbReference type="OMA" id="AYITTID"/>
<feature type="domain" description="Lipoyl-binding" evidence="4">
    <location>
        <begin position="27"/>
        <end position="102"/>
    </location>
</feature>
<evidence type="ECO:0000256" key="2">
    <source>
        <dbReference type="ARBA" id="ARBA00022823"/>
    </source>
</evidence>
<dbReference type="KEGG" id="spar:SPRG_03872"/>
<evidence type="ECO:0000256" key="1">
    <source>
        <dbReference type="ARBA" id="ARBA00007317"/>
    </source>
</evidence>
<dbReference type="PANTHER" id="PTHR43416">
    <property type="entry name" value="DIHYDROLIPOYLLYSINE-RESIDUE SUCCINYLTRANSFERASE COMPONENT OF 2-OXOGLUTARATE DEHYDROGENASE COMPLEX, MITOCHONDRIAL-RELATED"/>
    <property type="match status" value="1"/>
</dbReference>